<evidence type="ECO:0000313" key="1">
    <source>
        <dbReference type="EMBL" id="ABB88988.1"/>
    </source>
</evidence>
<sequence>MIGSTPEIPIAILICPSLNGLPKVSVITIPTSLFSLRLISSLIIFAVPFGSIGSNVTIFSSSSTLLVSTPALAQTKPCLVSDMITPFSRCINSLDSESIISTILGSFF</sequence>
<proteinExistence type="predicted"/>
<dbReference type="EMBL" id="DQ284446">
    <property type="protein sequence ID" value="ABB88988.1"/>
    <property type="molecule type" value="Genomic_DNA"/>
</dbReference>
<name>Q2V9E0_9CREN</name>
<dbReference type="AlphaFoldDB" id="Q2V9E0"/>
<protein>
    <submittedName>
        <fullName evidence="1">Putative conserved protein</fullName>
    </submittedName>
</protein>
<accession>Q2V9E0</accession>
<reference evidence="1" key="1">
    <citation type="submission" date="2005-11" db="EMBL/GenBank/DDBJ databases">
        <title>Single cell genomics - a new approach in prokaryotic microbiology.</title>
        <authorList>
            <person name="Kvist T."/>
            <person name="Ahring B."/>
            <person name="Lasken R."/>
            <person name="Westermann P."/>
        </authorList>
    </citation>
    <scope>NUCLEOTIDE SEQUENCE</scope>
</reference>
<organism evidence="1">
    <name type="scientific">uncultured crenarchaeote</name>
    <dbReference type="NCBI Taxonomy" id="29281"/>
    <lineage>
        <taxon>Archaea</taxon>
        <taxon>Thermoproteota</taxon>
        <taxon>environmental samples</taxon>
    </lineage>
</organism>